<evidence type="ECO:0008006" key="4">
    <source>
        <dbReference type="Google" id="ProtNLM"/>
    </source>
</evidence>
<feature type="signal peptide" evidence="1">
    <location>
        <begin position="1"/>
        <end position="22"/>
    </location>
</feature>
<dbReference type="PROSITE" id="PS51257">
    <property type="entry name" value="PROKAR_LIPOPROTEIN"/>
    <property type="match status" value="1"/>
</dbReference>
<keyword evidence="3" id="KW-1185">Reference proteome</keyword>
<accession>A0A5B7YGW2</accession>
<name>A0A5B7YGW2_9ALTE</name>
<dbReference type="KEGG" id="salk:FBQ74_15765"/>
<reference evidence="2 3" key="1">
    <citation type="submission" date="2019-04" db="EMBL/GenBank/DDBJ databases">
        <title>Salinimonas iocasae sp. nov., a halophilic bacterium isolated from the outer tube casing of tubeworms in Okinawa Trough.</title>
        <authorList>
            <person name="Zhang H."/>
            <person name="Wang H."/>
            <person name="Li C."/>
        </authorList>
    </citation>
    <scope>NUCLEOTIDE SEQUENCE [LARGE SCALE GENOMIC DNA]</scope>
    <source>
        <strain evidence="2 3">KX18D6</strain>
    </source>
</reference>
<evidence type="ECO:0000313" key="2">
    <source>
        <dbReference type="EMBL" id="QCZ94834.1"/>
    </source>
</evidence>
<dbReference type="Proteomes" id="UP000304912">
    <property type="component" value="Chromosome"/>
</dbReference>
<gene>
    <name evidence="2" type="ORF">FBQ74_15765</name>
</gene>
<dbReference type="AlphaFoldDB" id="A0A5B7YGW2"/>
<organism evidence="2 3">
    <name type="scientific">Salinimonas iocasae</name>
    <dbReference type="NCBI Taxonomy" id="2572577"/>
    <lineage>
        <taxon>Bacteria</taxon>
        <taxon>Pseudomonadati</taxon>
        <taxon>Pseudomonadota</taxon>
        <taxon>Gammaproteobacteria</taxon>
        <taxon>Alteromonadales</taxon>
        <taxon>Alteromonadaceae</taxon>
        <taxon>Alteromonas/Salinimonas group</taxon>
        <taxon>Salinimonas</taxon>
    </lineage>
</organism>
<evidence type="ECO:0000256" key="1">
    <source>
        <dbReference type="SAM" id="SignalP"/>
    </source>
</evidence>
<sequence>MKTVFKISCMVAVAMGVGSAQACEKNTIELEAEQMIAASAQETKTEIRHAISQDLSQEWLLAPAPVQRKEVLTAKTNAASDNGDDDA</sequence>
<evidence type="ECO:0000313" key="3">
    <source>
        <dbReference type="Proteomes" id="UP000304912"/>
    </source>
</evidence>
<dbReference type="EMBL" id="CP039852">
    <property type="protein sequence ID" value="QCZ94834.1"/>
    <property type="molecule type" value="Genomic_DNA"/>
</dbReference>
<keyword evidence="1" id="KW-0732">Signal</keyword>
<feature type="chain" id="PRO_5022670230" description="Secreted protein" evidence="1">
    <location>
        <begin position="23"/>
        <end position="87"/>
    </location>
</feature>
<proteinExistence type="predicted"/>
<dbReference type="RefSeq" id="WP_139757570.1">
    <property type="nucleotide sequence ID" value="NZ_CP039852.1"/>
</dbReference>
<protein>
    <recommendedName>
        <fullName evidence="4">Secreted protein</fullName>
    </recommendedName>
</protein>
<dbReference type="OrthoDB" id="9865781at2"/>